<dbReference type="PANTHER" id="PTHR45652:SF9">
    <property type="entry name" value="GLIAL FIBRILLARY ACIDIC PROTEIN"/>
    <property type="match status" value="1"/>
</dbReference>
<evidence type="ECO:0000313" key="7">
    <source>
        <dbReference type="Proteomes" id="UP000250572"/>
    </source>
</evidence>
<dbReference type="SMART" id="SM01391">
    <property type="entry name" value="Filament"/>
    <property type="match status" value="1"/>
</dbReference>
<feature type="compositionally biased region" description="Polar residues" evidence="4">
    <location>
        <begin position="412"/>
        <end position="424"/>
    </location>
</feature>
<dbReference type="GO" id="GO:0045109">
    <property type="term" value="P:intermediate filament organization"/>
    <property type="evidence" value="ECO:0007669"/>
    <property type="project" value="TreeGrafter"/>
</dbReference>
<dbReference type="Pfam" id="PF04732">
    <property type="entry name" value="Filament_head"/>
    <property type="match status" value="1"/>
</dbReference>
<protein>
    <recommendedName>
        <fullName evidence="5">IF rod domain-containing protein</fullName>
    </recommendedName>
</protein>
<feature type="region of interest" description="Disordered" evidence="4">
    <location>
        <begin position="1"/>
        <end position="31"/>
    </location>
</feature>
<name>A0A315V2D8_GAMAF</name>
<dbReference type="Gene3D" id="1.20.5.1160">
    <property type="entry name" value="Vasodilator-stimulated phosphoprotein"/>
    <property type="match status" value="1"/>
</dbReference>
<evidence type="ECO:0000256" key="4">
    <source>
        <dbReference type="SAM" id="MobiDB-lite"/>
    </source>
</evidence>
<keyword evidence="2 3" id="KW-0175">Coiled coil</keyword>
<dbReference type="GO" id="GO:0005882">
    <property type="term" value="C:intermediate filament"/>
    <property type="evidence" value="ECO:0007669"/>
    <property type="project" value="UniProtKB-KW"/>
</dbReference>
<evidence type="ECO:0000256" key="2">
    <source>
        <dbReference type="ARBA" id="ARBA00023054"/>
    </source>
</evidence>
<feature type="region of interest" description="Disordered" evidence="4">
    <location>
        <begin position="403"/>
        <end position="424"/>
    </location>
</feature>
<proteinExistence type="predicted"/>
<gene>
    <name evidence="6" type="ORF">CCH79_00008112</name>
</gene>
<accession>A0A315V2D8</accession>
<evidence type="ECO:0000256" key="1">
    <source>
        <dbReference type="ARBA" id="ARBA00022754"/>
    </source>
</evidence>
<evidence type="ECO:0000313" key="6">
    <source>
        <dbReference type="EMBL" id="PWA17638.1"/>
    </source>
</evidence>
<dbReference type="Proteomes" id="UP000250572">
    <property type="component" value="Unassembled WGS sequence"/>
</dbReference>
<dbReference type="GO" id="GO:0042995">
    <property type="term" value="C:cell projection"/>
    <property type="evidence" value="ECO:0007669"/>
    <property type="project" value="TreeGrafter"/>
</dbReference>
<dbReference type="InterPro" id="IPR006821">
    <property type="entry name" value="Intermed_filament_DNA-bd"/>
</dbReference>
<dbReference type="AlphaFoldDB" id="A0A315V2D8"/>
<comment type="caution">
    <text evidence="6">The sequence shown here is derived from an EMBL/GenBank/DDBJ whole genome shotgun (WGS) entry which is preliminary data.</text>
</comment>
<reference evidence="6 7" key="1">
    <citation type="journal article" date="2018" name="G3 (Bethesda)">
        <title>A High-Quality Reference Genome for the Invasive Mosquitofish Gambusia affinis Using a Chicago Library.</title>
        <authorList>
            <person name="Hoffberg S.L."/>
            <person name="Troendle N.J."/>
            <person name="Glenn T.C."/>
            <person name="Mahmud O."/>
            <person name="Louha S."/>
            <person name="Chalopin D."/>
            <person name="Bennetzen J.L."/>
            <person name="Mauricio R."/>
        </authorList>
    </citation>
    <scope>NUCLEOTIDE SEQUENCE [LARGE SCALE GENOMIC DNA]</scope>
    <source>
        <strain evidence="6">NE01/NJP1002.9</strain>
        <tissue evidence="6">Muscle</tissue>
    </source>
</reference>
<keyword evidence="7" id="KW-1185">Reference proteome</keyword>
<dbReference type="GO" id="GO:0005200">
    <property type="term" value="F:structural constituent of cytoskeleton"/>
    <property type="evidence" value="ECO:0007669"/>
    <property type="project" value="TreeGrafter"/>
</dbReference>
<dbReference type="InterPro" id="IPR050405">
    <property type="entry name" value="Intermediate_filament"/>
</dbReference>
<dbReference type="GO" id="GO:1904714">
    <property type="term" value="P:regulation of chaperone-mediated autophagy"/>
    <property type="evidence" value="ECO:0007669"/>
    <property type="project" value="TreeGrafter"/>
</dbReference>
<organism evidence="6 7">
    <name type="scientific">Gambusia affinis</name>
    <name type="common">Western mosquitofish</name>
    <name type="synonym">Heterandria affinis</name>
    <dbReference type="NCBI Taxonomy" id="33528"/>
    <lineage>
        <taxon>Eukaryota</taxon>
        <taxon>Metazoa</taxon>
        <taxon>Chordata</taxon>
        <taxon>Craniata</taxon>
        <taxon>Vertebrata</taxon>
        <taxon>Euteleostomi</taxon>
        <taxon>Actinopterygii</taxon>
        <taxon>Neopterygii</taxon>
        <taxon>Teleostei</taxon>
        <taxon>Neoteleostei</taxon>
        <taxon>Acanthomorphata</taxon>
        <taxon>Ovalentaria</taxon>
        <taxon>Atherinomorphae</taxon>
        <taxon>Cyprinodontiformes</taxon>
        <taxon>Poeciliidae</taxon>
        <taxon>Poeciliinae</taxon>
        <taxon>Gambusia</taxon>
    </lineage>
</organism>
<dbReference type="SUPFAM" id="SSF64593">
    <property type="entry name" value="Intermediate filament protein, coiled coil region"/>
    <property type="match status" value="1"/>
</dbReference>
<dbReference type="PROSITE" id="PS51842">
    <property type="entry name" value="IF_ROD_2"/>
    <property type="match status" value="1"/>
</dbReference>
<evidence type="ECO:0000259" key="5">
    <source>
        <dbReference type="PROSITE" id="PS51842"/>
    </source>
</evidence>
<keyword evidence="1" id="KW-0403">Intermediate filament</keyword>
<dbReference type="InterPro" id="IPR039008">
    <property type="entry name" value="IF_rod_dom"/>
</dbReference>
<evidence type="ECO:0000256" key="3">
    <source>
        <dbReference type="SAM" id="Coils"/>
    </source>
</evidence>
<feature type="coiled-coil region" evidence="3">
    <location>
        <begin position="105"/>
        <end position="172"/>
    </location>
</feature>
<sequence length="490" mass="55195">MESQRVQSSYRKRFGPQGGSGARIGSLSSNRLSWHGTPRSITLSSPISRLSLGSASTALLLGSPGDRLDFSADSLMKAHYKEIRTNEKMEMMGLNDRFASYIEKVRLLEQQNKMLVAELNQLKVKEPSRLGDIYQDELRELRRQVDGLTNGKARLEVERDNLAADLAMLKQRFPLTSVLLCMKLYLSESGSVCVRQMDCGVLSVPVQVCPGICRPCRVDIVPVKNEEGLVIMFILDFQELVDPSLKKSGLRQRVTQGWLYSEFQLRNLKLLMCCGGQNRRLKMRLPELRSLRRPSLAKDQCEGVVVDYLQPRSEEVPLKEFRIPSKESCMQSETEALIEQDLDPPSPAAQSFTKRRSLLTERLDPSISFTRGALPRSCSNESVRSLRRASSLDDIDGMKVEWSSRPGETRTHSNLKPSALNSTSDSDLIRHRTIGRIPQVTLTFGSDRLRPPSPTEIEIIAPSKVKDRTQNVTEKVTQVTQFCTSAAYRF</sequence>
<dbReference type="Pfam" id="PF00038">
    <property type="entry name" value="Filament"/>
    <property type="match status" value="1"/>
</dbReference>
<dbReference type="GO" id="GO:0005737">
    <property type="term" value="C:cytoplasm"/>
    <property type="evidence" value="ECO:0007669"/>
    <property type="project" value="TreeGrafter"/>
</dbReference>
<dbReference type="EMBL" id="NHOQ01002357">
    <property type="protein sequence ID" value="PWA17638.1"/>
    <property type="molecule type" value="Genomic_DNA"/>
</dbReference>
<feature type="domain" description="IF rod" evidence="5">
    <location>
        <begin position="87"/>
        <end position="490"/>
    </location>
</feature>
<dbReference type="PANTHER" id="PTHR45652">
    <property type="entry name" value="GLIAL FIBRILLARY ACIDIC PROTEIN"/>
    <property type="match status" value="1"/>
</dbReference>